<feature type="compositionally biased region" description="Pro residues" evidence="6">
    <location>
        <begin position="46"/>
        <end position="58"/>
    </location>
</feature>
<dbReference type="Pfam" id="PF11754">
    <property type="entry name" value="Velvet"/>
    <property type="match status" value="2"/>
</dbReference>
<evidence type="ECO:0000313" key="8">
    <source>
        <dbReference type="EMBL" id="KAK3375118.1"/>
    </source>
</evidence>
<sequence length="471" mass="52141">MSAVVELAPHSFGRHTMLDGMARPHHGYHEAYAPRHGYYPQEQQLPQPPPPQQLPRLPPMATMIPNHASALSNGRDSSYVGGRPGYYSDYATPSPVGQTPPQLPGPNSDPHSMTRRQVDTRRSPTLSSTASDRSSDEVAQELRLRQINTLREHHVQAQTPRPYHHQQSPRARGDSFHYDNAGPQVTTKVPATHSSGPNGGSAPPPPPQSPPSTQSSTSPRQESKSMSISNLLSSDNSNKTRELVPPAVQTTTSEYRISVRQQPYAARSCGFGERDRRVIDPPPIVELTIHDDTLSPDEHSRRLRHQFSVVHCSIWDETGVKDMSSMPEDFRQQRRLMGTLVASPFVGLDERNQEGCFFCFPDLSCRTPGSYRLKFALVVLDPVKMCSGDKSAIVASAMSEPFQVYNAKDFPGMTASTPLTKRLKEQGCLISIKKGNEKSGPSHGRDESVEDDDDDDDSKARPRKKQRRSAA</sequence>
<keyword evidence="5" id="KW-0539">Nucleus</keyword>
<dbReference type="InterPro" id="IPR038491">
    <property type="entry name" value="Velvet_dom_sf"/>
</dbReference>
<name>A0AAE0N9J7_9PEZI</name>
<dbReference type="GO" id="GO:0005634">
    <property type="term" value="C:nucleus"/>
    <property type="evidence" value="ECO:0007669"/>
    <property type="project" value="UniProtKB-SubCell"/>
</dbReference>
<dbReference type="EMBL" id="JAULSW010000007">
    <property type="protein sequence ID" value="KAK3375118.1"/>
    <property type="molecule type" value="Genomic_DNA"/>
</dbReference>
<proteinExistence type="predicted"/>
<evidence type="ECO:0000256" key="1">
    <source>
        <dbReference type="ARBA" id="ARBA00004123"/>
    </source>
</evidence>
<dbReference type="Gene3D" id="2.60.40.3960">
    <property type="entry name" value="Velvet domain"/>
    <property type="match status" value="1"/>
</dbReference>
<accession>A0AAE0N9J7</accession>
<feature type="compositionally biased region" description="Acidic residues" evidence="6">
    <location>
        <begin position="448"/>
        <end position="457"/>
    </location>
</feature>
<dbReference type="GO" id="GO:0030435">
    <property type="term" value="P:sporulation resulting in formation of a cellular spore"/>
    <property type="evidence" value="ECO:0007669"/>
    <property type="project" value="UniProtKB-KW"/>
</dbReference>
<evidence type="ECO:0000313" key="9">
    <source>
        <dbReference type="Proteomes" id="UP001285441"/>
    </source>
</evidence>
<comment type="subcellular location">
    <subcellularLocation>
        <location evidence="1">Nucleus</location>
    </subcellularLocation>
</comment>
<dbReference type="PANTHER" id="PTHR33572">
    <property type="entry name" value="SPORE DEVELOPMENT REGULATOR VOSA"/>
    <property type="match status" value="1"/>
</dbReference>
<comment type="caution">
    <text evidence="8">The sequence shown here is derived from an EMBL/GenBank/DDBJ whole genome shotgun (WGS) entry which is preliminary data.</text>
</comment>
<feature type="compositionally biased region" description="Polar residues" evidence="6">
    <location>
        <begin position="183"/>
        <end position="193"/>
    </location>
</feature>
<evidence type="ECO:0000256" key="4">
    <source>
        <dbReference type="ARBA" id="ARBA00023163"/>
    </source>
</evidence>
<feature type="compositionally biased region" description="Low complexity" evidence="6">
    <location>
        <begin position="211"/>
        <end position="237"/>
    </location>
</feature>
<organism evidence="8 9">
    <name type="scientific">Podospora didyma</name>
    <dbReference type="NCBI Taxonomy" id="330526"/>
    <lineage>
        <taxon>Eukaryota</taxon>
        <taxon>Fungi</taxon>
        <taxon>Dikarya</taxon>
        <taxon>Ascomycota</taxon>
        <taxon>Pezizomycotina</taxon>
        <taxon>Sordariomycetes</taxon>
        <taxon>Sordariomycetidae</taxon>
        <taxon>Sordariales</taxon>
        <taxon>Podosporaceae</taxon>
        <taxon>Podospora</taxon>
    </lineage>
</organism>
<dbReference type="PROSITE" id="PS51821">
    <property type="entry name" value="VELVET"/>
    <property type="match status" value="1"/>
</dbReference>
<dbReference type="AlphaFoldDB" id="A0AAE0N9J7"/>
<feature type="domain" description="Velvet" evidence="7">
    <location>
        <begin position="250"/>
        <end position="433"/>
    </location>
</feature>
<evidence type="ECO:0000256" key="6">
    <source>
        <dbReference type="SAM" id="MobiDB-lite"/>
    </source>
</evidence>
<feature type="compositionally biased region" description="Polar residues" evidence="6">
    <location>
        <begin position="123"/>
        <end position="132"/>
    </location>
</feature>
<reference evidence="8" key="1">
    <citation type="journal article" date="2023" name="Mol. Phylogenet. Evol.">
        <title>Genome-scale phylogeny and comparative genomics of the fungal order Sordariales.</title>
        <authorList>
            <person name="Hensen N."/>
            <person name="Bonometti L."/>
            <person name="Westerberg I."/>
            <person name="Brannstrom I.O."/>
            <person name="Guillou S."/>
            <person name="Cros-Aarteil S."/>
            <person name="Calhoun S."/>
            <person name="Haridas S."/>
            <person name="Kuo A."/>
            <person name="Mondo S."/>
            <person name="Pangilinan J."/>
            <person name="Riley R."/>
            <person name="LaButti K."/>
            <person name="Andreopoulos B."/>
            <person name="Lipzen A."/>
            <person name="Chen C."/>
            <person name="Yan M."/>
            <person name="Daum C."/>
            <person name="Ng V."/>
            <person name="Clum A."/>
            <person name="Steindorff A."/>
            <person name="Ohm R.A."/>
            <person name="Martin F."/>
            <person name="Silar P."/>
            <person name="Natvig D.O."/>
            <person name="Lalanne C."/>
            <person name="Gautier V."/>
            <person name="Ament-Velasquez S.L."/>
            <person name="Kruys A."/>
            <person name="Hutchinson M.I."/>
            <person name="Powell A.J."/>
            <person name="Barry K."/>
            <person name="Miller A.N."/>
            <person name="Grigoriev I.V."/>
            <person name="Debuchy R."/>
            <person name="Gladieux P."/>
            <person name="Hiltunen Thoren M."/>
            <person name="Johannesson H."/>
        </authorList>
    </citation>
    <scope>NUCLEOTIDE SEQUENCE</scope>
    <source>
        <strain evidence="8">CBS 232.78</strain>
    </source>
</reference>
<evidence type="ECO:0000256" key="2">
    <source>
        <dbReference type="ARBA" id="ARBA00022969"/>
    </source>
</evidence>
<keyword evidence="2" id="KW-0749">Sporulation</keyword>
<feature type="compositionally biased region" description="Basic residues" evidence="6">
    <location>
        <begin position="461"/>
        <end position="471"/>
    </location>
</feature>
<dbReference type="PANTHER" id="PTHR33572:SF17">
    <property type="entry name" value="SEXUAL DEVELOPMENT REGULATOR VELC"/>
    <property type="match status" value="1"/>
</dbReference>
<feature type="region of interest" description="Disordered" evidence="6">
    <location>
        <begin position="153"/>
        <end position="244"/>
    </location>
</feature>
<dbReference type="InterPro" id="IPR021740">
    <property type="entry name" value="Velvet"/>
</dbReference>
<evidence type="ECO:0000256" key="5">
    <source>
        <dbReference type="ARBA" id="ARBA00023242"/>
    </source>
</evidence>
<gene>
    <name evidence="8" type="ORF">B0H63DRAFT_267800</name>
</gene>
<feature type="region of interest" description="Disordered" evidence="6">
    <location>
        <begin position="431"/>
        <end position="471"/>
    </location>
</feature>
<reference evidence="8" key="2">
    <citation type="submission" date="2023-06" db="EMBL/GenBank/DDBJ databases">
        <authorList>
            <consortium name="Lawrence Berkeley National Laboratory"/>
            <person name="Haridas S."/>
            <person name="Hensen N."/>
            <person name="Bonometti L."/>
            <person name="Westerberg I."/>
            <person name="Brannstrom I.O."/>
            <person name="Guillou S."/>
            <person name="Cros-Aarteil S."/>
            <person name="Calhoun S."/>
            <person name="Kuo A."/>
            <person name="Mondo S."/>
            <person name="Pangilinan J."/>
            <person name="Riley R."/>
            <person name="LaButti K."/>
            <person name="Andreopoulos B."/>
            <person name="Lipzen A."/>
            <person name="Chen C."/>
            <person name="Yanf M."/>
            <person name="Daum C."/>
            <person name="Ng V."/>
            <person name="Clum A."/>
            <person name="Steindorff A."/>
            <person name="Ohm R."/>
            <person name="Martin F."/>
            <person name="Silar P."/>
            <person name="Natvig D."/>
            <person name="Lalanne C."/>
            <person name="Gautier V."/>
            <person name="Ament-velasquez S.L."/>
            <person name="Kruys A."/>
            <person name="Hutchinson M.I."/>
            <person name="Powell A.J."/>
            <person name="Barry K."/>
            <person name="Miller A.N."/>
            <person name="Grigoriev I.V."/>
            <person name="Debuchy R."/>
            <person name="Gladieux P."/>
            <person name="Thoren M.H."/>
            <person name="Johannesson H."/>
        </authorList>
    </citation>
    <scope>NUCLEOTIDE SEQUENCE</scope>
    <source>
        <strain evidence="8">CBS 232.78</strain>
    </source>
</reference>
<protein>
    <submittedName>
        <fullName evidence="8">Velvet factor-domain-containing protein</fullName>
    </submittedName>
</protein>
<evidence type="ECO:0000259" key="7">
    <source>
        <dbReference type="PROSITE" id="PS51821"/>
    </source>
</evidence>
<keyword evidence="4" id="KW-0804">Transcription</keyword>
<keyword evidence="9" id="KW-1185">Reference proteome</keyword>
<keyword evidence="3" id="KW-0805">Transcription regulation</keyword>
<dbReference type="InterPro" id="IPR037525">
    <property type="entry name" value="Velvet_dom"/>
</dbReference>
<evidence type="ECO:0000256" key="3">
    <source>
        <dbReference type="ARBA" id="ARBA00023015"/>
    </source>
</evidence>
<dbReference type="Proteomes" id="UP001285441">
    <property type="component" value="Unassembled WGS sequence"/>
</dbReference>
<feature type="region of interest" description="Disordered" evidence="6">
    <location>
        <begin position="39"/>
        <end position="139"/>
    </location>
</feature>